<proteinExistence type="predicted"/>
<dbReference type="Pfam" id="PF00756">
    <property type="entry name" value="Esterase"/>
    <property type="match status" value="1"/>
</dbReference>
<dbReference type="InterPro" id="IPR000801">
    <property type="entry name" value="Esterase-like"/>
</dbReference>
<sequence>MDYTIGDAPHFVSAYGITFHSFAKINSQLYDLYLSTSEVWGMQQVRIIVPPAYATSGNNTYYPVLYLLHGAYGNADTWTTFAPGQIVCGNESLITVMPNGDSFGFYTNWVNPGNDAPQNWRTYHMEQLVPWIDLNFRTVAKKQGRALIGFSMGGFGAIRYAQQYPHNFAYTVGLSCPLDMRDTNIQQTLYNFPFDGKPLVGPFGIPSQPIASNGWYAQDPITHAATLRDVNVALYAGDGDSLEILLRESTIRMRNTLISLNISVYFDDFGNGQSVGHGCTGKHDGTCMVGLLIKVLPYVMAVLEQ</sequence>
<evidence type="ECO:0000313" key="2">
    <source>
        <dbReference type="Proteomes" id="UP000663891"/>
    </source>
</evidence>
<dbReference type="PANTHER" id="PTHR48098:SF1">
    <property type="entry name" value="DIACYLGLYCEROL ACYLTRANSFERASE_MYCOLYLTRANSFERASE AG85A"/>
    <property type="match status" value="1"/>
</dbReference>
<comment type="caution">
    <text evidence="1">The sequence shown here is derived from an EMBL/GenBank/DDBJ whole genome shotgun (WGS) entry which is preliminary data.</text>
</comment>
<evidence type="ECO:0008006" key="3">
    <source>
        <dbReference type="Google" id="ProtNLM"/>
    </source>
</evidence>
<dbReference type="AlphaFoldDB" id="A0A815IYS4"/>
<dbReference type="PANTHER" id="PTHR48098">
    <property type="entry name" value="ENTEROCHELIN ESTERASE-RELATED"/>
    <property type="match status" value="1"/>
</dbReference>
<dbReference type="GO" id="GO:0016747">
    <property type="term" value="F:acyltransferase activity, transferring groups other than amino-acyl groups"/>
    <property type="evidence" value="ECO:0007669"/>
    <property type="project" value="TreeGrafter"/>
</dbReference>
<gene>
    <name evidence="1" type="ORF">VCS650_LOCUS35088</name>
</gene>
<dbReference type="OrthoDB" id="2107086at2759"/>
<dbReference type="Proteomes" id="UP000663891">
    <property type="component" value="Unassembled WGS sequence"/>
</dbReference>
<dbReference type="SUPFAM" id="SSF53474">
    <property type="entry name" value="alpha/beta-Hydrolases"/>
    <property type="match status" value="1"/>
</dbReference>
<organism evidence="1 2">
    <name type="scientific">Adineta steineri</name>
    <dbReference type="NCBI Taxonomy" id="433720"/>
    <lineage>
        <taxon>Eukaryota</taxon>
        <taxon>Metazoa</taxon>
        <taxon>Spiralia</taxon>
        <taxon>Gnathifera</taxon>
        <taxon>Rotifera</taxon>
        <taxon>Eurotatoria</taxon>
        <taxon>Bdelloidea</taxon>
        <taxon>Adinetida</taxon>
        <taxon>Adinetidae</taxon>
        <taxon>Adineta</taxon>
    </lineage>
</organism>
<reference evidence="1" key="1">
    <citation type="submission" date="2021-02" db="EMBL/GenBank/DDBJ databases">
        <authorList>
            <person name="Nowell W R."/>
        </authorList>
    </citation>
    <scope>NUCLEOTIDE SEQUENCE</scope>
</reference>
<accession>A0A815IYS4</accession>
<protein>
    <recommendedName>
        <fullName evidence="3">Esterase</fullName>
    </recommendedName>
</protein>
<dbReference type="InterPro" id="IPR029058">
    <property type="entry name" value="AB_hydrolase_fold"/>
</dbReference>
<evidence type="ECO:0000313" key="1">
    <source>
        <dbReference type="EMBL" id="CAF1375224.1"/>
    </source>
</evidence>
<dbReference type="InterPro" id="IPR050583">
    <property type="entry name" value="Mycobacterial_A85_antigen"/>
</dbReference>
<name>A0A815IYS4_9BILA</name>
<dbReference type="Gene3D" id="3.40.50.1820">
    <property type="entry name" value="alpha/beta hydrolase"/>
    <property type="match status" value="1"/>
</dbReference>
<dbReference type="EMBL" id="CAJNON010000773">
    <property type="protein sequence ID" value="CAF1375224.1"/>
    <property type="molecule type" value="Genomic_DNA"/>
</dbReference>